<feature type="region of interest" description="Disordered" evidence="1">
    <location>
        <begin position="1"/>
        <end position="55"/>
    </location>
</feature>
<proteinExistence type="predicted"/>
<feature type="compositionally biased region" description="Basic and acidic residues" evidence="1">
    <location>
        <begin position="391"/>
        <end position="402"/>
    </location>
</feature>
<dbReference type="EMBL" id="VHII01000006">
    <property type="protein sequence ID" value="KAF1389545.1"/>
    <property type="molecule type" value="Genomic_DNA"/>
</dbReference>
<dbReference type="AlphaFoldDB" id="A0A6A5FEX8"/>
<feature type="region of interest" description="Disordered" evidence="1">
    <location>
        <begin position="198"/>
        <end position="224"/>
    </location>
</feature>
<feature type="region of interest" description="Disordered" evidence="1">
    <location>
        <begin position="962"/>
        <end position="994"/>
    </location>
</feature>
<feature type="compositionally biased region" description="Polar residues" evidence="1">
    <location>
        <begin position="17"/>
        <end position="31"/>
    </location>
</feature>
<dbReference type="Proteomes" id="UP000465112">
    <property type="component" value="Chromosome 6"/>
</dbReference>
<evidence type="ECO:0000313" key="3">
    <source>
        <dbReference type="Proteomes" id="UP000465112"/>
    </source>
</evidence>
<comment type="caution">
    <text evidence="2">The sequence shown here is derived from an EMBL/GenBank/DDBJ whole genome shotgun (WGS) entry which is preliminary data.</text>
</comment>
<sequence length="1067" mass="118430">MMDNLTSNKNHKPCQSWAGQNGWSTASTQGPHLNPLPGSQHVSLGSSSNQRPSYDHLQASNQSCMSDLSTVSSRNDTHHSAMYKDSQICNNPSSTTQFAIPSASHIISFAQQSPHTSSMLLNANQEKHIPPPSLHQTNHAPQPCSSQNLQLPLPHNPYKVSFQRPLTDQGLPNRLQNLPISLPSCGQLEQRQWIPSSHCSGAVNKSVPDAASHPDKEPLKEGNISLPACNERRLVLLHQRSQLLQQLAELDTLLESIPPEDSRKGQSPHTATQSQSVDHSSQCEETATSDAQQVQQSAAKSKSQSHPSSPASYDEQSETCDTPDDPMSAAESEKIENASVESEDGSDPDYLPNRDGDLSDFPDGGSSDESSHSRPSTPKDEKPPLPGKTRAKSESSLFKDKGVSPLKRIRATNWKKSSETLVLPTSGSKAHRVYDRRNYCLFCSKSISKMSRHLESIHSDKAEVAAAFQYPKLSRERQKIWNRLINQGNFAHNKDVLKTGKGQLAVRKRPSKTQKARDFVHCLYCQGLFLKTALHRHMKLCPERDKNESESVIRRKSMTFHSVLETSGDLGISDGFKEVLSKMSYDDVTQAIMEDEVILQFGELLFNKHGSDPKKHDYIRQNLRQVARLVLEARKITPLEKLQDFFLPSSFPHVVSAVNVLAGYNPEKKTHSIPSLAIKLGYSLQKICSVVEGNALQCGDASLAESARNFLSVYQKEWNKLISAGALKTLRETKLNTVKKVPFAQDVKLLNFHMENVHPLAEKNLRDSHSAENYAALARVILTRTILFNRRKPGEVSSVQLKAFMSRKKSNLHDGMDLSASDLEKNMCGFFARVDIRGPCGRMVPVLLKPSFVSALELLVQLREACGVPSKNPFLFGRPHSLSAYNGAACIRTYIKACGAKDPEALTVAKIQKHYTTMLQLINLDEKEADQILGPNNQVRSLRQDSSMQLDDVEMDSDDLHHEQTHGATTRANVTVPLKSVNSGKKGSQNNGKQKWEEAEILAVERHMMALIEGHKVPQKSDCIQCLEAEPEALRSRSWKGVKDYVRNRITALKRQSGTSKATATNS</sequence>
<gene>
    <name evidence="2" type="ORF">PFLUV_G00074510</name>
</gene>
<evidence type="ECO:0000256" key="1">
    <source>
        <dbReference type="SAM" id="MobiDB-lite"/>
    </source>
</evidence>
<feature type="compositionally biased region" description="Low complexity" evidence="1">
    <location>
        <begin position="286"/>
        <end position="312"/>
    </location>
</feature>
<feature type="compositionally biased region" description="Polar residues" evidence="1">
    <location>
        <begin position="265"/>
        <end position="285"/>
    </location>
</feature>
<organism evidence="2 3">
    <name type="scientific">Perca fluviatilis</name>
    <name type="common">European perch</name>
    <dbReference type="NCBI Taxonomy" id="8168"/>
    <lineage>
        <taxon>Eukaryota</taxon>
        <taxon>Metazoa</taxon>
        <taxon>Chordata</taxon>
        <taxon>Craniata</taxon>
        <taxon>Vertebrata</taxon>
        <taxon>Euteleostomi</taxon>
        <taxon>Actinopterygii</taxon>
        <taxon>Neopterygii</taxon>
        <taxon>Teleostei</taxon>
        <taxon>Neoteleostei</taxon>
        <taxon>Acanthomorphata</taxon>
        <taxon>Eupercaria</taxon>
        <taxon>Perciformes</taxon>
        <taxon>Percoidei</taxon>
        <taxon>Percidae</taxon>
        <taxon>Percinae</taxon>
        <taxon>Perca</taxon>
    </lineage>
</organism>
<reference evidence="2 3" key="1">
    <citation type="submission" date="2019-06" db="EMBL/GenBank/DDBJ databases">
        <title>A chromosome-scale genome assembly of the European perch, Perca fluviatilis.</title>
        <authorList>
            <person name="Roques C."/>
            <person name="Zahm M."/>
            <person name="Cabau C."/>
            <person name="Klopp C."/>
            <person name="Bouchez O."/>
            <person name="Donnadieu C."/>
            <person name="Kuhl H."/>
            <person name="Gislard M."/>
            <person name="Guendouz S."/>
            <person name="Journot L."/>
            <person name="Haffray P."/>
            <person name="Bestin A."/>
            <person name="Morvezen R."/>
            <person name="Feron R."/>
            <person name="Wen M."/>
            <person name="Jouanno E."/>
            <person name="Herpin A."/>
            <person name="Schartl M."/>
            <person name="Postlethwait J."/>
            <person name="Schaerlinger B."/>
            <person name="Chardard D."/>
            <person name="Lecocq T."/>
            <person name="Poncet C."/>
            <person name="Jaffrelo L."/>
            <person name="Lampietro C."/>
            <person name="Guiguen Y."/>
        </authorList>
    </citation>
    <scope>NUCLEOTIDE SEQUENCE [LARGE SCALE GENOMIC DNA]</scope>
    <source>
        <tissue evidence="2">Blood</tissue>
    </source>
</reference>
<name>A0A6A5FEX8_PERFL</name>
<dbReference type="PANTHER" id="PTHR33480:SF5">
    <property type="entry name" value="SI:DKEY-51D8.9"/>
    <property type="match status" value="1"/>
</dbReference>
<feature type="compositionally biased region" description="Low complexity" evidence="1">
    <location>
        <begin position="979"/>
        <end position="993"/>
    </location>
</feature>
<feature type="region of interest" description="Disordered" evidence="1">
    <location>
        <begin position="257"/>
        <end position="402"/>
    </location>
</feature>
<feature type="compositionally biased region" description="Polar residues" evidence="1">
    <location>
        <begin position="40"/>
        <end position="55"/>
    </location>
</feature>
<protein>
    <submittedName>
        <fullName evidence="2">Uncharacterized protein</fullName>
    </submittedName>
</protein>
<evidence type="ECO:0000313" key="2">
    <source>
        <dbReference type="EMBL" id="KAF1389545.1"/>
    </source>
</evidence>
<feature type="compositionally biased region" description="Basic and acidic residues" evidence="1">
    <location>
        <begin position="369"/>
        <end position="383"/>
    </location>
</feature>
<accession>A0A6A5FEX8</accession>
<keyword evidence="3" id="KW-1185">Reference proteome</keyword>
<feature type="compositionally biased region" description="Acidic residues" evidence="1">
    <location>
        <begin position="315"/>
        <end position="324"/>
    </location>
</feature>
<dbReference type="PANTHER" id="PTHR33480">
    <property type="entry name" value="SET DOMAIN-CONTAINING PROTEIN-RELATED"/>
    <property type="match status" value="1"/>
</dbReference>